<dbReference type="Pfam" id="PF12874">
    <property type="entry name" value="zf-met"/>
    <property type="match status" value="1"/>
</dbReference>
<keyword evidence="4" id="KW-0479">Metal-binding</keyword>
<dbReference type="GO" id="GO:0030687">
    <property type="term" value="C:preribosome, large subunit precursor"/>
    <property type="evidence" value="ECO:0007669"/>
    <property type="project" value="TreeGrafter"/>
</dbReference>
<evidence type="ECO:0000313" key="11">
    <source>
        <dbReference type="EMBL" id="RMX88239.1"/>
    </source>
</evidence>
<dbReference type="SMART" id="SM00451">
    <property type="entry name" value="ZnF_U1"/>
    <property type="match status" value="2"/>
</dbReference>
<feature type="domain" description="C2H2-type" evidence="10">
    <location>
        <begin position="296"/>
        <end position="318"/>
    </location>
</feature>
<evidence type="ECO:0000256" key="9">
    <source>
        <dbReference type="SAM" id="MobiDB-lite"/>
    </source>
</evidence>
<keyword evidence="6" id="KW-0863">Zinc-finger</keyword>
<dbReference type="Proteomes" id="UP000281245">
    <property type="component" value="Unassembled WGS sequence"/>
</dbReference>
<feature type="compositionally biased region" description="Polar residues" evidence="9">
    <location>
        <begin position="390"/>
        <end position="402"/>
    </location>
</feature>
<feature type="compositionally biased region" description="Acidic residues" evidence="9">
    <location>
        <begin position="179"/>
        <end position="189"/>
    </location>
</feature>
<keyword evidence="3" id="KW-0690">Ribosome biogenesis</keyword>
<keyword evidence="5" id="KW-0677">Repeat</keyword>
<sequence length="587" mass="66001">MIFRSIDTCKEPKQPSTEIPPTMATLTQPQPAMPSGPNPAAHPFTCNTCQVAFRSSDLQRTHMQSDWHRYNLKRRVASLPPLTSEVFAEKVLANKATAAATAQKAAFEKRCDACEKNFFSEGAYANHLGSHKHRVMAAKSQANGGNDTESMTGSSFSLGEPMETASSTASTVTVKDGVDEAEAEEELDQVVDGMKKSGLGENEDVESKRPSRPTPSAAAQANGTKDGEEMQEDPEYVHKADLKQCLFCIYTSPSLDLNLNHMQRQHTFFIPEKEFLVDVEGLINYLSETIEALHQCLYCHKTVHTKTGVQTHMRDRGHCMIAYSTEEEQMEVGQFYDFRSTYSDEETEDEDEDEAEGGVKLGVKRGVKTTYEGEDGEDVDMDEDDEGWESDSTLSSVPTDEITSVPMEHRDHQYAKLDKHRHHSHSDPRPHKHHDGFHSHAHHTPHAVYHDDYELHLPSGRTAGHRSLRTYYRQNLRNYPTPEERANQRMLEDANPDRHVSDDDEAGGHSGTVTRGRQQRGQQPHSQAVTRANGGLGMMGASEPQKREAAKNEQRAAKRAQRAENRYRAGNERRANHQKHFRDELLQ</sequence>
<reference evidence="11 12" key="1">
    <citation type="journal article" date="2018" name="BMC Genomics">
        <title>Genomic evidence for intraspecific hybridization in a clonal and extremely halotolerant yeast.</title>
        <authorList>
            <person name="Gostincar C."/>
            <person name="Stajich J.E."/>
            <person name="Zupancic J."/>
            <person name="Zalar P."/>
            <person name="Gunde-Cimerman N."/>
        </authorList>
    </citation>
    <scope>NUCLEOTIDE SEQUENCE [LARGE SCALE GENOMIC DNA]</scope>
    <source>
        <strain evidence="11 12">EXF-6656</strain>
    </source>
</reference>
<feature type="compositionally biased region" description="Low complexity" evidence="9">
    <location>
        <begin position="164"/>
        <end position="174"/>
    </location>
</feature>
<feature type="compositionally biased region" description="Polar residues" evidence="9">
    <location>
        <begin position="14"/>
        <end position="30"/>
    </location>
</feature>
<comment type="subcellular location">
    <subcellularLocation>
        <location evidence="1">Cytoplasm</location>
    </subcellularLocation>
</comment>
<dbReference type="InterPro" id="IPR036236">
    <property type="entry name" value="Znf_C2H2_sf"/>
</dbReference>
<dbReference type="InterPro" id="IPR040025">
    <property type="entry name" value="Znf622/Rei1/Reh1"/>
</dbReference>
<evidence type="ECO:0000259" key="10">
    <source>
        <dbReference type="PROSITE" id="PS00028"/>
    </source>
</evidence>
<feature type="region of interest" description="Disordered" evidence="9">
    <location>
        <begin position="366"/>
        <end position="443"/>
    </location>
</feature>
<dbReference type="InterPro" id="IPR041661">
    <property type="entry name" value="ZN622/Rei1/Reh1_Znf-C2H2"/>
</dbReference>
<dbReference type="GO" id="GO:0005737">
    <property type="term" value="C:cytoplasm"/>
    <property type="evidence" value="ECO:0007669"/>
    <property type="project" value="UniProtKB-SubCell"/>
</dbReference>
<feature type="region of interest" description="Disordered" evidence="9">
    <location>
        <begin position="139"/>
        <end position="233"/>
    </location>
</feature>
<dbReference type="GO" id="GO:0003676">
    <property type="term" value="F:nucleic acid binding"/>
    <property type="evidence" value="ECO:0007669"/>
    <property type="project" value="InterPro"/>
</dbReference>
<feature type="compositionally biased region" description="Basic and acidic residues" evidence="9">
    <location>
        <begin position="407"/>
        <end position="417"/>
    </location>
</feature>
<dbReference type="InterPro" id="IPR013087">
    <property type="entry name" value="Znf_C2H2_type"/>
</dbReference>
<feature type="region of interest" description="Disordered" evidence="9">
    <location>
        <begin position="1"/>
        <end position="37"/>
    </location>
</feature>
<evidence type="ECO:0000256" key="8">
    <source>
        <dbReference type="ARBA" id="ARBA00034126"/>
    </source>
</evidence>
<keyword evidence="2" id="KW-0963">Cytoplasm</keyword>
<evidence type="ECO:0000313" key="12">
    <source>
        <dbReference type="Proteomes" id="UP000281245"/>
    </source>
</evidence>
<dbReference type="PANTHER" id="PTHR13182">
    <property type="entry name" value="ZINC FINGER PROTEIN 622"/>
    <property type="match status" value="1"/>
</dbReference>
<evidence type="ECO:0000256" key="4">
    <source>
        <dbReference type="ARBA" id="ARBA00022723"/>
    </source>
</evidence>
<dbReference type="GO" id="GO:0042273">
    <property type="term" value="P:ribosomal large subunit biogenesis"/>
    <property type="evidence" value="ECO:0007669"/>
    <property type="project" value="TreeGrafter"/>
</dbReference>
<feature type="compositionally biased region" description="Polar residues" evidence="9">
    <location>
        <begin position="140"/>
        <end position="157"/>
    </location>
</feature>
<evidence type="ECO:0000256" key="1">
    <source>
        <dbReference type="ARBA" id="ARBA00004496"/>
    </source>
</evidence>
<dbReference type="OrthoDB" id="19329at2759"/>
<dbReference type="PROSITE" id="PS00028">
    <property type="entry name" value="ZINC_FINGER_C2H2_1"/>
    <property type="match status" value="2"/>
</dbReference>
<dbReference type="SMART" id="SM00355">
    <property type="entry name" value="ZnF_C2H2"/>
    <property type="match status" value="4"/>
</dbReference>
<dbReference type="PANTHER" id="PTHR13182:SF8">
    <property type="entry name" value="CYTOPLASMIC 60S SUBUNIT BIOGENESIS FACTOR ZNF622"/>
    <property type="match status" value="1"/>
</dbReference>
<keyword evidence="7" id="KW-0862">Zinc</keyword>
<dbReference type="GO" id="GO:0008270">
    <property type="term" value="F:zinc ion binding"/>
    <property type="evidence" value="ECO:0007669"/>
    <property type="project" value="UniProtKB-KW"/>
</dbReference>
<feature type="compositionally biased region" description="Acidic residues" evidence="9">
    <location>
        <begin position="372"/>
        <end position="389"/>
    </location>
</feature>
<feature type="region of interest" description="Disordered" evidence="9">
    <location>
        <begin position="495"/>
        <end position="587"/>
    </location>
</feature>
<dbReference type="InterPro" id="IPR003604">
    <property type="entry name" value="Matrin/U1-like-C_Znf_C2H2"/>
</dbReference>
<evidence type="ECO:0000256" key="2">
    <source>
        <dbReference type="ARBA" id="ARBA00022490"/>
    </source>
</evidence>
<dbReference type="Pfam" id="PF12756">
    <property type="entry name" value="zf-C2H2_2"/>
    <property type="match status" value="1"/>
</dbReference>
<feature type="compositionally biased region" description="Basic and acidic residues" evidence="9">
    <location>
        <begin position="544"/>
        <end position="587"/>
    </location>
</feature>
<comment type="similarity">
    <text evidence="8">Belongs to the REI1 family.</text>
</comment>
<dbReference type="EMBL" id="QWIJ01000078">
    <property type="protein sequence ID" value="RMX88239.1"/>
    <property type="molecule type" value="Genomic_DNA"/>
</dbReference>
<organism evidence="11 12">
    <name type="scientific">Hortaea werneckii</name>
    <name type="common">Black yeast</name>
    <name type="synonym">Cladosporium werneckii</name>
    <dbReference type="NCBI Taxonomy" id="91943"/>
    <lineage>
        <taxon>Eukaryota</taxon>
        <taxon>Fungi</taxon>
        <taxon>Dikarya</taxon>
        <taxon>Ascomycota</taxon>
        <taxon>Pezizomycotina</taxon>
        <taxon>Dothideomycetes</taxon>
        <taxon>Dothideomycetidae</taxon>
        <taxon>Mycosphaerellales</taxon>
        <taxon>Teratosphaeriaceae</taxon>
        <taxon>Hortaea</taxon>
    </lineage>
</organism>
<gene>
    <name evidence="11" type="ORF">D0869_01767</name>
</gene>
<proteinExistence type="inferred from homology"/>
<dbReference type="AlphaFoldDB" id="A0A3M6XC02"/>
<evidence type="ECO:0000256" key="6">
    <source>
        <dbReference type="ARBA" id="ARBA00022771"/>
    </source>
</evidence>
<dbReference type="SUPFAM" id="SSF57667">
    <property type="entry name" value="beta-beta-alpha zinc fingers"/>
    <property type="match status" value="3"/>
</dbReference>
<evidence type="ECO:0000256" key="5">
    <source>
        <dbReference type="ARBA" id="ARBA00022737"/>
    </source>
</evidence>
<evidence type="ECO:0000256" key="3">
    <source>
        <dbReference type="ARBA" id="ARBA00022517"/>
    </source>
</evidence>
<name>A0A3M6XC02_HORWE</name>
<protein>
    <recommendedName>
        <fullName evidence="10">C2H2-type domain-containing protein</fullName>
    </recommendedName>
</protein>
<comment type="caution">
    <text evidence="11">The sequence shown here is derived from an EMBL/GenBank/DDBJ whole genome shotgun (WGS) entry which is preliminary data.</text>
</comment>
<feature type="compositionally biased region" description="Basic residues" evidence="9">
    <location>
        <begin position="418"/>
        <end position="443"/>
    </location>
</feature>
<evidence type="ECO:0000256" key="7">
    <source>
        <dbReference type="ARBA" id="ARBA00022833"/>
    </source>
</evidence>
<accession>A0A3M6XC02</accession>
<feature type="domain" description="C2H2-type" evidence="10">
    <location>
        <begin position="46"/>
        <end position="68"/>
    </location>
</feature>